<feature type="region of interest" description="Disordered" evidence="1">
    <location>
        <begin position="105"/>
        <end position="126"/>
    </location>
</feature>
<protein>
    <submittedName>
        <fullName evidence="2">Uncharacterized protein</fullName>
    </submittedName>
</protein>
<evidence type="ECO:0000313" key="3">
    <source>
        <dbReference type="Proteomes" id="UP001567538"/>
    </source>
</evidence>
<organism evidence="2 3">
    <name type="scientific">Salvia divinorum</name>
    <name type="common">Maria pastora</name>
    <name type="synonym">Diviner's sage</name>
    <dbReference type="NCBI Taxonomy" id="28513"/>
    <lineage>
        <taxon>Eukaryota</taxon>
        <taxon>Viridiplantae</taxon>
        <taxon>Streptophyta</taxon>
        <taxon>Embryophyta</taxon>
        <taxon>Tracheophyta</taxon>
        <taxon>Spermatophyta</taxon>
        <taxon>Magnoliopsida</taxon>
        <taxon>eudicotyledons</taxon>
        <taxon>Gunneridae</taxon>
        <taxon>Pentapetalae</taxon>
        <taxon>asterids</taxon>
        <taxon>lamiids</taxon>
        <taxon>Lamiales</taxon>
        <taxon>Lamiaceae</taxon>
        <taxon>Nepetoideae</taxon>
        <taxon>Mentheae</taxon>
        <taxon>Salviinae</taxon>
        <taxon>Salvia</taxon>
        <taxon>Salvia subgen. Calosphace</taxon>
    </lineage>
</organism>
<comment type="caution">
    <text evidence="2">The sequence shown here is derived from an EMBL/GenBank/DDBJ whole genome shotgun (WGS) entry which is preliminary data.</text>
</comment>
<feature type="compositionally biased region" description="Basic and acidic residues" evidence="1">
    <location>
        <begin position="1"/>
        <end position="22"/>
    </location>
</feature>
<evidence type="ECO:0000313" key="2">
    <source>
        <dbReference type="EMBL" id="KAL1549233.1"/>
    </source>
</evidence>
<gene>
    <name evidence="2" type="ORF">AAHA92_17363</name>
</gene>
<dbReference type="AlphaFoldDB" id="A0ABD1H1N9"/>
<keyword evidence="3" id="KW-1185">Reference proteome</keyword>
<proteinExistence type="predicted"/>
<reference evidence="2 3" key="1">
    <citation type="submission" date="2024-06" db="EMBL/GenBank/DDBJ databases">
        <title>A chromosome level genome sequence of Diviner's sage (Salvia divinorum).</title>
        <authorList>
            <person name="Ford S.A."/>
            <person name="Ro D.-K."/>
            <person name="Ness R.W."/>
            <person name="Phillips M.A."/>
        </authorList>
    </citation>
    <scope>NUCLEOTIDE SEQUENCE [LARGE SCALE GENOMIC DNA]</scope>
    <source>
        <strain evidence="2">SAF-2024a</strain>
        <tissue evidence="2">Leaf</tissue>
    </source>
</reference>
<dbReference type="Proteomes" id="UP001567538">
    <property type="component" value="Unassembled WGS sequence"/>
</dbReference>
<feature type="compositionally biased region" description="Basic and acidic residues" evidence="1">
    <location>
        <begin position="105"/>
        <end position="119"/>
    </location>
</feature>
<feature type="region of interest" description="Disordered" evidence="1">
    <location>
        <begin position="1"/>
        <end position="33"/>
    </location>
</feature>
<name>A0ABD1H1N9_SALDI</name>
<sequence>MADPHVEDDVAQQKEAMDEEGHVSPADMNEVDRPALEGKCDEMRAGMVSNLVGIFNRNFAGHQSKFAISGEEDCTYDRLEAQSLQSSGEEEQVKKIECNKRIRTPRERNQWRTSLREDNQQMAPEY</sequence>
<dbReference type="EMBL" id="JBEAFC010000007">
    <property type="protein sequence ID" value="KAL1549233.1"/>
    <property type="molecule type" value="Genomic_DNA"/>
</dbReference>
<evidence type="ECO:0000256" key="1">
    <source>
        <dbReference type="SAM" id="MobiDB-lite"/>
    </source>
</evidence>
<accession>A0ABD1H1N9</accession>